<evidence type="ECO:0000313" key="6">
    <source>
        <dbReference type="EMBL" id="PBA23960.1"/>
    </source>
</evidence>
<dbReference type="EMBL" id="NSFD01000054">
    <property type="protein sequence ID" value="PBA23960.1"/>
    <property type="molecule type" value="Genomic_DNA"/>
</dbReference>
<keyword evidence="3" id="KW-0804">Transcription</keyword>
<keyword evidence="2 4" id="KW-0238">DNA-binding</keyword>
<dbReference type="RefSeq" id="WP_003874331.1">
    <property type="nucleotide sequence ID" value="NZ_CABMGM010000459.1"/>
</dbReference>
<dbReference type="PANTHER" id="PTHR30055">
    <property type="entry name" value="HTH-TYPE TRANSCRIPTIONAL REGULATOR RUTR"/>
    <property type="match status" value="1"/>
</dbReference>
<evidence type="ECO:0000259" key="5">
    <source>
        <dbReference type="PROSITE" id="PS50977"/>
    </source>
</evidence>
<dbReference type="SUPFAM" id="SSF46689">
    <property type="entry name" value="Homeodomain-like"/>
    <property type="match status" value="1"/>
</dbReference>
<dbReference type="Pfam" id="PF00440">
    <property type="entry name" value="TetR_N"/>
    <property type="match status" value="1"/>
</dbReference>
<sequence>MEPSRRWGDDRAILDDEEARRRILEAAGRCIVRRGNTQFRMGEVADEAGVSRSTVYRYFPGRDDVLLGLMLRRVDHALAESVRSLPAPEDPVRSVPRMVLARVESVDGNPLNEALFAAESTAMASALQKGSEPLVELLLRHYGPLLERWKAAGLLYPDVDFRSVVQWLHTATLFLLAPSWRYRPHADKRRFVEQFVVRALVPQIRQ</sequence>
<dbReference type="PROSITE" id="PS50977">
    <property type="entry name" value="HTH_TETR_2"/>
    <property type="match status" value="1"/>
</dbReference>
<gene>
    <name evidence="6" type="ORF">CKJ66_25855</name>
</gene>
<evidence type="ECO:0000256" key="1">
    <source>
        <dbReference type="ARBA" id="ARBA00023015"/>
    </source>
</evidence>
<dbReference type="PRINTS" id="PR00455">
    <property type="entry name" value="HTHTETR"/>
</dbReference>
<dbReference type="AlphaFoldDB" id="A0A2A2ZC69"/>
<keyword evidence="1" id="KW-0805">Transcription regulation</keyword>
<reference evidence="6 7" key="1">
    <citation type="submission" date="2017-08" db="EMBL/GenBank/DDBJ databases">
        <title>Phylogenetic analysis of Mycobacterium avium complex whole genomes.</title>
        <authorList>
            <person name="Caverly L.J."/>
            <person name="Spilker T."/>
            <person name="Lipuma J."/>
        </authorList>
    </citation>
    <scope>NUCLEOTIDE SEQUENCE [LARGE SCALE GENOMIC DNA]</scope>
    <source>
        <strain evidence="6 7">FLAC0165</strain>
    </source>
</reference>
<evidence type="ECO:0000313" key="7">
    <source>
        <dbReference type="Proteomes" id="UP000217768"/>
    </source>
</evidence>
<accession>A0A2A2ZC69</accession>
<evidence type="ECO:0000256" key="2">
    <source>
        <dbReference type="ARBA" id="ARBA00023125"/>
    </source>
</evidence>
<comment type="caution">
    <text evidence="6">The sequence shown here is derived from an EMBL/GenBank/DDBJ whole genome shotgun (WGS) entry which is preliminary data.</text>
</comment>
<dbReference type="InterPro" id="IPR036271">
    <property type="entry name" value="Tet_transcr_reg_TetR-rel_C_sf"/>
</dbReference>
<evidence type="ECO:0000256" key="4">
    <source>
        <dbReference type="PROSITE-ProRule" id="PRU00335"/>
    </source>
</evidence>
<dbReference type="PANTHER" id="PTHR30055:SF234">
    <property type="entry name" value="HTH-TYPE TRANSCRIPTIONAL REGULATOR BETI"/>
    <property type="match status" value="1"/>
</dbReference>
<feature type="DNA-binding region" description="H-T-H motif" evidence="4">
    <location>
        <begin position="40"/>
        <end position="59"/>
    </location>
</feature>
<organism evidence="6 7">
    <name type="scientific">Mycobacterium avium</name>
    <dbReference type="NCBI Taxonomy" id="1764"/>
    <lineage>
        <taxon>Bacteria</taxon>
        <taxon>Bacillati</taxon>
        <taxon>Actinomycetota</taxon>
        <taxon>Actinomycetes</taxon>
        <taxon>Mycobacteriales</taxon>
        <taxon>Mycobacteriaceae</taxon>
        <taxon>Mycobacterium</taxon>
        <taxon>Mycobacterium avium complex (MAC)</taxon>
    </lineage>
</organism>
<dbReference type="Gene3D" id="1.10.357.10">
    <property type="entry name" value="Tetracycline Repressor, domain 2"/>
    <property type="match status" value="1"/>
</dbReference>
<dbReference type="Proteomes" id="UP000217768">
    <property type="component" value="Unassembled WGS sequence"/>
</dbReference>
<evidence type="ECO:0000256" key="3">
    <source>
        <dbReference type="ARBA" id="ARBA00023163"/>
    </source>
</evidence>
<dbReference type="GO" id="GO:0000976">
    <property type="term" value="F:transcription cis-regulatory region binding"/>
    <property type="evidence" value="ECO:0007669"/>
    <property type="project" value="TreeGrafter"/>
</dbReference>
<name>A0A2A2ZC69_MYCAV</name>
<dbReference type="SUPFAM" id="SSF48498">
    <property type="entry name" value="Tetracyclin repressor-like, C-terminal domain"/>
    <property type="match status" value="1"/>
</dbReference>
<dbReference type="InterPro" id="IPR009057">
    <property type="entry name" value="Homeodomain-like_sf"/>
</dbReference>
<proteinExistence type="predicted"/>
<dbReference type="InterPro" id="IPR050109">
    <property type="entry name" value="HTH-type_TetR-like_transc_reg"/>
</dbReference>
<protein>
    <submittedName>
        <fullName evidence="6">TetR/AcrR family transcriptional regulator</fullName>
    </submittedName>
</protein>
<dbReference type="GO" id="GO:0003700">
    <property type="term" value="F:DNA-binding transcription factor activity"/>
    <property type="evidence" value="ECO:0007669"/>
    <property type="project" value="TreeGrafter"/>
</dbReference>
<dbReference type="InterPro" id="IPR001647">
    <property type="entry name" value="HTH_TetR"/>
</dbReference>
<feature type="domain" description="HTH tetR-type" evidence="5">
    <location>
        <begin position="17"/>
        <end position="77"/>
    </location>
</feature>